<evidence type="ECO:0000313" key="5">
    <source>
        <dbReference type="Proteomes" id="UP000184406"/>
    </source>
</evidence>
<dbReference type="PROSITE" id="PS50110">
    <property type="entry name" value="RESPONSE_REGULATORY"/>
    <property type="match status" value="1"/>
</dbReference>
<dbReference type="PROSITE" id="PS50930">
    <property type="entry name" value="HTH_LYTTR"/>
    <property type="match status" value="1"/>
</dbReference>
<dbReference type="Pfam" id="PF04397">
    <property type="entry name" value="LytTR"/>
    <property type="match status" value="1"/>
</dbReference>
<dbReference type="Pfam" id="PF00072">
    <property type="entry name" value="Response_reg"/>
    <property type="match status" value="1"/>
</dbReference>
<accession>A0A1M5DFU5</accession>
<dbReference type="SUPFAM" id="SSF52172">
    <property type="entry name" value="CheY-like"/>
    <property type="match status" value="1"/>
</dbReference>
<evidence type="ECO:0000256" key="1">
    <source>
        <dbReference type="PROSITE-ProRule" id="PRU00169"/>
    </source>
</evidence>
<feature type="domain" description="HTH LytTR-type" evidence="3">
    <location>
        <begin position="144"/>
        <end position="241"/>
    </location>
</feature>
<gene>
    <name evidence="4" type="ORF">SAMN03080594_10672</name>
</gene>
<dbReference type="GO" id="GO:0003677">
    <property type="term" value="F:DNA binding"/>
    <property type="evidence" value="ECO:0007669"/>
    <property type="project" value="UniProtKB-KW"/>
</dbReference>
<feature type="domain" description="Response regulatory" evidence="2">
    <location>
        <begin position="17"/>
        <end position="128"/>
    </location>
</feature>
<dbReference type="OrthoDB" id="2962330at2"/>
<dbReference type="AlphaFoldDB" id="A0A1M5DFU5"/>
<dbReference type="Gene3D" id="2.40.50.1020">
    <property type="entry name" value="LytTr DNA-binding domain"/>
    <property type="match status" value="1"/>
</dbReference>
<dbReference type="GO" id="GO:0000156">
    <property type="term" value="F:phosphorelay response regulator activity"/>
    <property type="evidence" value="ECO:0007669"/>
    <property type="project" value="InterPro"/>
</dbReference>
<dbReference type="InterPro" id="IPR046947">
    <property type="entry name" value="LytR-like"/>
</dbReference>
<organism evidence="4 5">
    <name type="scientific">Arenibacter palladensis</name>
    <dbReference type="NCBI Taxonomy" id="237373"/>
    <lineage>
        <taxon>Bacteria</taxon>
        <taxon>Pseudomonadati</taxon>
        <taxon>Bacteroidota</taxon>
        <taxon>Flavobacteriia</taxon>
        <taxon>Flavobacteriales</taxon>
        <taxon>Flavobacteriaceae</taxon>
        <taxon>Arenibacter</taxon>
    </lineage>
</organism>
<dbReference type="PANTHER" id="PTHR37299:SF1">
    <property type="entry name" value="STAGE 0 SPORULATION PROTEIN A HOMOLOG"/>
    <property type="match status" value="1"/>
</dbReference>
<evidence type="ECO:0000259" key="2">
    <source>
        <dbReference type="PROSITE" id="PS50110"/>
    </source>
</evidence>
<protein>
    <submittedName>
        <fullName evidence="4">DNA-binding response regulator, LytR/AlgR family</fullName>
    </submittedName>
</protein>
<dbReference type="SMART" id="SM00448">
    <property type="entry name" value="REC"/>
    <property type="match status" value="1"/>
</dbReference>
<dbReference type="InterPro" id="IPR007492">
    <property type="entry name" value="LytTR_DNA-bd_dom"/>
</dbReference>
<dbReference type="PANTHER" id="PTHR37299">
    <property type="entry name" value="TRANSCRIPTIONAL REGULATOR-RELATED"/>
    <property type="match status" value="1"/>
</dbReference>
<dbReference type="InterPro" id="IPR011006">
    <property type="entry name" value="CheY-like_superfamily"/>
</dbReference>
<keyword evidence="5" id="KW-1185">Reference proteome</keyword>
<feature type="modified residue" description="4-aspartylphosphate" evidence="1">
    <location>
        <position position="68"/>
    </location>
</feature>
<proteinExistence type="predicted"/>
<sequence length="243" mass="28008">MIILLYENGNLLDKIMRCLIVDDDPLICDLLEHFCSKINEIKGVTTTVSGFESINLIHNSSFDLIFLDYNLPDITGRDILDLNPSSAVIMITSNKDFAIDSYNYPKIVDYLVKPIDFPRFYKGFLRAKEFLSASQKTPEKDARLFIKEGGKLVKIKLKEVAYFKSEANYISIVFKNKKILTLMALKDLEPKLPDFFQRVHRSYIINLNMLDVIHTGAVEINKDHVPVSQRYAQELLRKIQLLN</sequence>
<dbReference type="CDD" id="cd00156">
    <property type="entry name" value="REC"/>
    <property type="match status" value="1"/>
</dbReference>
<dbReference type="InterPro" id="IPR001789">
    <property type="entry name" value="Sig_transdc_resp-reg_receiver"/>
</dbReference>
<evidence type="ECO:0000259" key="3">
    <source>
        <dbReference type="PROSITE" id="PS50930"/>
    </source>
</evidence>
<keyword evidence="1" id="KW-0597">Phosphoprotein</keyword>
<dbReference type="SMART" id="SM00850">
    <property type="entry name" value="LytTR"/>
    <property type="match status" value="1"/>
</dbReference>
<reference evidence="5" key="1">
    <citation type="submission" date="2016-11" db="EMBL/GenBank/DDBJ databases">
        <authorList>
            <person name="Varghese N."/>
            <person name="Submissions S."/>
        </authorList>
    </citation>
    <scope>NUCLEOTIDE SEQUENCE [LARGE SCALE GENOMIC DNA]</scope>
    <source>
        <strain evidence="5">DSM 17539</strain>
    </source>
</reference>
<name>A0A1M5DFU5_9FLAO</name>
<keyword evidence="4" id="KW-0238">DNA-binding</keyword>
<dbReference type="Gene3D" id="3.40.50.2300">
    <property type="match status" value="1"/>
</dbReference>
<dbReference type="RefSeq" id="WP_072863377.1">
    <property type="nucleotide sequence ID" value="NZ_FQUX01000006.1"/>
</dbReference>
<dbReference type="Proteomes" id="UP000184406">
    <property type="component" value="Unassembled WGS sequence"/>
</dbReference>
<evidence type="ECO:0000313" key="4">
    <source>
        <dbReference type="EMBL" id="SHF65857.1"/>
    </source>
</evidence>
<dbReference type="EMBL" id="FQUX01000006">
    <property type="protein sequence ID" value="SHF65857.1"/>
    <property type="molecule type" value="Genomic_DNA"/>
</dbReference>